<feature type="domain" description="FAD-binding" evidence="1">
    <location>
        <begin position="299"/>
        <end position="367"/>
    </location>
</feature>
<dbReference type="AlphaFoldDB" id="A0ABD5Z3Q2"/>
<gene>
    <name evidence="3" type="ORF">ACFQJ9_10460</name>
</gene>
<dbReference type="PRINTS" id="PR00420">
    <property type="entry name" value="RNGMNOXGNASE"/>
</dbReference>
<keyword evidence="4" id="KW-1185">Reference proteome</keyword>
<dbReference type="Pfam" id="PF22607">
    <property type="entry name" value="FAD_binding-like"/>
    <property type="match status" value="1"/>
</dbReference>
<dbReference type="EMBL" id="JBHTAR010000011">
    <property type="protein sequence ID" value="MFC7199821.1"/>
    <property type="molecule type" value="Genomic_DNA"/>
</dbReference>
<reference evidence="3 4" key="1">
    <citation type="journal article" date="2019" name="Int. J. Syst. Evol. Microbiol.">
        <title>The Global Catalogue of Microorganisms (GCM) 10K type strain sequencing project: providing services to taxonomists for standard genome sequencing and annotation.</title>
        <authorList>
            <consortium name="The Broad Institute Genomics Platform"/>
            <consortium name="The Broad Institute Genome Sequencing Center for Infectious Disease"/>
            <person name="Wu L."/>
            <person name="Ma J."/>
        </authorList>
    </citation>
    <scope>NUCLEOTIDE SEQUENCE [LARGE SCALE GENOMIC DNA]</scope>
    <source>
        <strain evidence="3 4">XZGYJ-43</strain>
    </source>
</reference>
<dbReference type="NCBIfam" id="NF005566">
    <property type="entry name" value="PRK07236.1"/>
    <property type="match status" value="1"/>
</dbReference>
<organism evidence="3 4">
    <name type="scientific">Halospeciosus flavus</name>
    <dbReference type="NCBI Taxonomy" id="3032283"/>
    <lineage>
        <taxon>Archaea</taxon>
        <taxon>Methanobacteriati</taxon>
        <taxon>Methanobacteriota</taxon>
        <taxon>Stenosarchaea group</taxon>
        <taxon>Halobacteria</taxon>
        <taxon>Halobacteriales</taxon>
        <taxon>Halobacteriaceae</taxon>
        <taxon>Halospeciosus</taxon>
    </lineage>
</organism>
<dbReference type="InterPro" id="IPR054707">
    <property type="entry name" value="DhpH_subs-bd"/>
</dbReference>
<dbReference type="Proteomes" id="UP001596447">
    <property type="component" value="Unassembled WGS sequence"/>
</dbReference>
<dbReference type="SUPFAM" id="SSF54373">
    <property type="entry name" value="FAD-linked reductases, C-terminal domain"/>
    <property type="match status" value="1"/>
</dbReference>
<feature type="domain" description="2,6-dihydroxypyridine 3-monooxygenase substrate binding" evidence="2">
    <location>
        <begin position="170"/>
        <end position="297"/>
    </location>
</feature>
<dbReference type="PANTHER" id="PTHR47469:SF2">
    <property type="entry name" value="OS06G0597600 PROTEIN"/>
    <property type="match status" value="1"/>
</dbReference>
<dbReference type="SUPFAM" id="SSF51905">
    <property type="entry name" value="FAD/NAD(P)-binding domain"/>
    <property type="match status" value="1"/>
</dbReference>
<proteinExistence type="predicted"/>
<evidence type="ECO:0000313" key="3">
    <source>
        <dbReference type="EMBL" id="MFC7199821.1"/>
    </source>
</evidence>
<evidence type="ECO:0000259" key="2">
    <source>
        <dbReference type="Pfam" id="PF22607"/>
    </source>
</evidence>
<name>A0ABD5Z3Q2_9EURY</name>
<accession>A0ABD5Z3Q2</accession>
<comment type="caution">
    <text evidence="3">The sequence shown here is derived from an EMBL/GenBank/DDBJ whole genome shotgun (WGS) entry which is preliminary data.</text>
</comment>
<evidence type="ECO:0000259" key="1">
    <source>
        <dbReference type="Pfam" id="PF01494"/>
    </source>
</evidence>
<dbReference type="Pfam" id="PF01494">
    <property type="entry name" value="FAD_binding_3"/>
    <property type="match status" value="1"/>
</dbReference>
<dbReference type="RefSeq" id="WP_279529744.1">
    <property type="nucleotide sequence ID" value="NZ_CP122312.1"/>
</dbReference>
<dbReference type="InterPro" id="IPR002938">
    <property type="entry name" value="FAD-bd"/>
</dbReference>
<dbReference type="InterPro" id="IPR036188">
    <property type="entry name" value="FAD/NAD-bd_sf"/>
</dbReference>
<protein>
    <submittedName>
        <fullName evidence="3">FAD binding domain-containing protein</fullName>
    </submittedName>
</protein>
<dbReference type="PANTHER" id="PTHR47469">
    <property type="entry name" value="MONOOXYGENASE-LIKE"/>
    <property type="match status" value="1"/>
</dbReference>
<sequence>MTADDTATDTLDVVVSGGSMAGLFTGVALRARGHDVDVYERSTGERRERGAGIVAQQPVLDFLDRHDLANPADVTTQTERREFLAPDGSVARGGHGPMRFTSWDAVYRRLRAGFPDNHYHPGHETVDITPEDPAVSFADGRRVEGDLIVAAEGLRSTVRERLLPDAEPEYAGYVAWRGTVPETAVPEQVREQFTSVFTFHEAENHLILGYPIPGPDGSVEPGERRLNWVWYDNLSGSLDRETVLTDAAGRRREGAVPPGELWEAVWNEKCERLAGFPDVFETLVRETDDPFVQSIFDLTVSSMVEDRVCLVGDAAFVARPHTAAGTSKAAGDGVTLAEAIESHADLDAALADWESERLAYGQRIVERGVQMGDSYMK</sequence>
<dbReference type="Gene3D" id="3.50.50.60">
    <property type="entry name" value="FAD/NAD(P)-binding domain"/>
    <property type="match status" value="2"/>
</dbReference>
<evidence type="ECO:0000313" key="4">
    <source>
        <dbReference type="Proteomes" id="UP001596447"/>
    </source>
</evidence>
<dbReference type="InterPro" id="IPR053212">
    <property type="entry name" value="DHP_3-monooxygenase"/>
</dbReference>